<sequence length="77" mass="8950">TIPFRANRHMSTVAEMFDELSGQIMNNGINLHKFDHLVHAIFKKKHDRFILDLSLKILYAEYKESPLPTPTNSIMSH</sequence>
<name>A0A381L3C7_BLUGR</name>
<dbReference type="EMBL" id="UIGY01000001">
    <property type="protein sequence ID" value="SUZ07756.1"/>
    <property type="molecule type" value="Genomic_DNA"/>
</dbReference>
<accession>A0A381L3C7</accession>
<gene>
    <name evidence="1" type="ORF">BGT96224V2_LOCUS187</name>
</gene>
<protein>
    <submittedName>
        <fullName evidence="1">Bgt-20136</fullName>
    </submittedName>
</protein>
<feature type="non-terminal residue" evidence="1">
    <location>
        <position position="1"/>
    </location>
</feature>
<organism evidence="1">
    <name type="scientific">Blumeria graminis f. sp. tritici 96224</name>
    <dbReference type="NCBI Taxonomy" id="1268274"/>
    <lineage>
        <taxon>Eukaryota</taxon>
        <taxon>Fungi</taxon>
        <taxon>Dikarya</taxon>
        <taxon>Ascomycota</taxon>
        <taxon>Pezizomycotina</taxon>
        <taxon>Leotiomycetes</taxon>
        <taxon>Erysiphales</taxon>
        <taxon>Erysiphaceae</taxon>
        <taxon>Blumeria</taxon>
    </lineage>
</organism>
<dbReference type="AlphaFoldDB" id="A0A381L3C7"/>
<reference evidence="1" key="1">
    <citation type="submission" date="2018-07" db="EMBL/GenBank/DDBJ databases">
        <authorList>
            <person name="Quirk P.G."/>
            <person name="Krulwich T.A."/>
        </authorList>
    </citation>
    <scope>NUCLEOTIDE SEQUENCE</scope>
    <source>
        <strain evidence="1">96224</strain>
    </source>
</reference>
<feature type="non-terminal residue" evidence="1">
    <location>
        <position position="77"/>
    </location>
</feature>
<evidence type="ECO:0000313" key="1">
    <source>
        <dbReference type="EMBL" id="SUZ07756.1"/>
    </source>
</evidence>
<proteinExistence type="predicted"/>